<evidence type="ECO:0000256" key="12">
    <source>
        <dbReference type="SAM" id="Phobius"/>
    </source>
</evidence>
<dbReference type="PROSITE" id="PS51093">
    <property type="entry name" value="PTS_EIIA_TYPE_1"/>
    <property type="match status" value="1"/>
</dbReference>
<evidence type="ECO:0000256" key="7">
    <source>
        <dbReference type="ARBA" id="ARBA00022692"/>
    </source>
</evidence>
<feature type="transmembrane region" description="Helical" evidence="12">
    <location>
        <begin position="212"/>
        <end position="236"/>
    </location>
</feature>
<comment type="caution">
    <text evidence="16">The sequence shown here is derived from an EMBL/GenBank/DDBJ whole genome shotgun (WGS) entry which is preliminary data.</text>
</comment>
<dbReference type="Gene3D" id="2.70.70.10">
    <property type="entry name" value="Glucose Permease (Domain IIA)"/>
    <property type="match status" value="1"/>
</dbReference>
<keyword evidence="2" id="KW-0813">Transport</keyword>
<dbReference type="NCBIfam" id="TIGR00830">
    <property type="entry name" value="PTBA"/>
    <property type="match status" value="1"/>
</dbReference>
<accession>A0ABV2P130</accession>
<proteinExistence type="predicted"/>
<feature type="transmembrane region" description="Helical" evidence="12">
    <location>
        <begin position="183"/>
        <end position="200"/>
    </location>
</feature>
<comment type="subcellular location">
    <subcellularLocation>
        <location evidence="1">Cell membrane</location>
        <topology evidence="1">Multi-pass membrane protein</topology>
    </subcellularLocation>
</comment>
<keyword evidence="7 12" id="KW-0812">Transmembrane</keyword>
<dbReference type="InterPro" id="IPR050558">
    <property type="entry name" value="PTS_Sugar-Specific_Components"/>
</dbReference>
<keyword evidence="4" id="KW-0762">Sugar transport</keyword>
<feature type="transmembrane region" description="Helical" evidence="12">
    <location>
        <begin position="151"/>
        <end position="171"/>
    </location>
</feature>
<protein>
    <submittedName>
        <fullName evidence="16">PTS system beta-glucosides-specific IIC component</fullName>
        <ecNumber evidence="16">2.7.1.-</ecNumber>
    </submittedName>
</protein>
<name>A0ABV2P130_9MICC</name>
<feature type="transmembrane region" description="Helical" evidence="12">
    <location>
        <begin position="111"/>
        <end position="131"/>
    </location>
</feature>
<dbReference type="PROSITE" id="PS00371">
    <property type="entry name" value="PTS_EIIA_TYPE_1_HIS"/>
    <property type="match status" value="1"/>
</dbReference>
<evidence type="ECO:0000256" key="4">
    <source>
        <dbReference type="ARBA" id="ARBA00022597"/>
    </source>
</evidence>
<dbReference type="Proteomes" id="UP001549307">
    <property type="component" value="Unassembled WGS sequence"/>
</dbReference>
<evidence type="ECO:0000313" key="16">
    <source>
        <dbReference type="EMBL" id="MET4538474.1"/>
    </source>
</evidence>
<dbReference type="PROSITE" id="PS01035">
    <property type="entry name" value="PTS_EIIB_TYPE_1_CYS"/>
    <property type="match status" value="1"/>
</dbReference>
<keyword evidence="17" id="KW-1185">Reference proteome</keyword>
<dbReference type="InterPro" id="IPR018113">
    <property type="entry name" value="PTrfase_EIIB_Cys"/>
</dbReference>
<dbReference type="Pfam" id="PF02378">
    <property type="entry name" value="PTS_EIIC"/>
    <property type="match status" value="1"/>
</dbReference>
<dbReference type="Pfam" id="PF00358">
    <property type="entry name" value="PTS_EIIA_1"/>
    <property type="match status" value="1"/>
</dbReference>
<evidence type="ECO:0000256" key="10">
    <source>
        <dbReference type="ARBA" id="ARBA00023136"/>
    </source>
</evidence>
<dbReference type="RefSeq" id="WP_354225922.1">
    <property type="nucleotide sequence ID" value="NZ_JBEPSN010000001.1"/>
</dbReference>
<evidence type="ECO:0000256" key="11">
    <source>
        <dbReference type="PROSITE-ProRule" id="PRU00421"/>
    </source>
</evidence>
<dbReference type="Pfam" id="PF00367">
    <property type="entry name" value="PTS_EIIB"/>
    <property type="match status" value="1"/>
</dbReference>
<gene>
    <name evidence="16" type="ORF">ABIE37_000229</name>
</gene>
<evidence type="ECO:0000259" key="15">
    <source>
        <dbReference type="PROSITE" id="PS51103"/>
    </source>
</evidence>
<dbReference type="PANTHER" id="PTHR30175:SF1">
    <property type="entry name" value="PTS SYSTEM ARBUTIN-, CELLOBIOSE-, AND SALICIN-SPECIFIC EIIBC COMPONENT-RELATED"/>
    <property type="match status" value="1"/>
</dbReference>
<dbReference type="EC" id="2.7.1.-" evidence="16"/>
<keyword evidence="9 12" id="KW-1133">Transmembrane helix</keyword>
<dbReference type="InterPro" id="IPR001127">
    <property type="entry name" value="PTS_EIIA_1_perm"/>
</dbReference>
<evidence type="ECO:0000256" key="3">
    <source>
        <dbReference type="ARBA" id="ARBA00022475"/>
    </source>
</evidence>
<keyword evidence="3" id="KW-1003">Cell membrane</keyword>
<dbReference type="PANTHER" id="PTHR30175">
    <property type="entry name" value="PHOSPHOTRANSFERASE SYSTEM TRANSPORT PROTEIN"/>
    <property type="match status" value="1"/>
</dbReference>
<evidence type="ECO:0000256" key="5">
    <source>
        <dbReference type="ARBA" id="ARBA00022679"/>
    </source>
</evidence>
<keyword evidence="10 12" id="KW-0472">Membrane</keyword>
<dbReference type="EMBL" id="JBEPSN010000001">
    <property type="protein sequence ID" value="MET4538474.1"/>
    <property type="molecule type" value="Genomic_DNA"/>
</dbReference>
<sequence>MKSSTTTIAAQILEDVGGAQNVSQLTHCATRLRFELHNPQKANIGALEQIPEVLRAQHSGGQTQVVVGGKVDAYYRDINEVLQRTNSSTDQSSKTQIGSSRSKRPNVVSRFIALIASVFTPILPALIAAGMVRAGVTVLQSAGIIATDTTLFAILSAVGDSVFYFLPVLLASSAAKKFDANPYLAMLLAAVLLHPTWVTLVRDAKEAGETIATVLGLPILLVTYSSTVIPIILAVWVLKHVTDLLTKIIPESIRIVFVPAIALMVMIPLLFVIIGPLGHYVGQLIADGVGWLFTSAGWLAQTVLSGVRPILVIFGLHYSFVPIQVQEVAATGATALLVGAFAANLAQAGSGLALALLVRGNERSGAAAAASTALFGITEPIIYGYNLRYKFPFFVSCVAAAAVGLVLGLLNTVATAVALPGILSTGILHGDADLVVTVAVLLGGTVLAFALTLAYGKTFGRAALERTFTETGAGVFEPTQAPEMNSPTAALQRAAGTVLSPMAGDAVPLTEVPDKLFSGGVLGNGVAILPRDGVVVSPVTGEVVMVAKTRHAVGIRTKDGLELLIHVGIDTVKMNGAPFTVLVEQGQTVSAGQRLLNVDLGLIEEAGFSTVTPIVVVKPAKAPVTEEVRGNVTTGTVLFQVGSTSA</sequence>
<feature type="domain" description="PTS EIIC type-1" evidence="15">
    <location>
        <begin position="113"/>
        <end position="471"/>
    </location>
</feature>
<evidence type="ECO:0000256" key="8">
    <source>
        <dbReference type="ARBA" id="ARBA00022777"/>
    </source>
</evidence>
<evidence type="ECO:0000256" key="1">
    <source>
        <dbReference type="ARBA" id="ARBA00004651"/>
    </source>
</evidence>
<evidence type="ECO:0000256" key="6">
    <source>
        <dbReference type="ARBA" id="ARBA00022683"/>
    </source>
</evidence>
<evidence type="ECO:0000256" key="9">
    <source>
        <dbReference type="ARBA" id="ARBA00022989"/>
    </source>
</evidence>
<feature type="active site" description="Phosphocysteine intermediate; for EIIB activity" evidence="11">
    <location>
        <position position="28"/>
    </location>
</feature>
<evidence type="ECO:0000259" key="13">
    <source>
        <dbReference type="PROSITE" id="PS51093"/>
    </source>
</evidence>
<evidence type="ECO:0000256" key="2">
    <source>
        <dbReference type="ARBA" id="ARBA00022448"/>
    </source>
</evidence>
<dbReference type="PROSITE" id="PS51098">
    <property type="entry name" value="PTS_EIIB_TYPE_1"/>
    <property type="match status" value="1"/>
</dbReference>
<feature type="transmembrane region" description="Helical" evidence="12">
    <location>
        <begin position="393"/>
        <end position="422"/>
    </location>
</feature>
<dbReference type="CDD" id="cd00212">
    <property type="entry name" value="PTS_IIB_glc"/>
    <property type="match status" value="1"/>
</dbReference>
<dbReference type="GO" id="GO:0016740">
    <property type="term" value="F:transferase activity"/>
    <property type="evidence" value="ECO:0007669"/>
    <property type="project" value="UniProtKB-KW"/>
</dbReference>
<feature type="transmembrane region" description="Helical" evidence="12">
    <location>
        <begin position="434"/>
        <end position="456"/>
    </location>
</feature>
<keyword evidence="6" id="KW-0598">Phosphotransferase system</keyword>
<reference evidence="16 17" key="1">
    <citation type="submission" date="2024-06" db="EMBL/GenBank/DDBJ databases">
        <title>Sorghum-associated microbial communities from plants grown in Nebraska, USA.</title>
        <authorList>
            <person name="Schachtman D."/>
        </authorList>
    </citation>
    <scope>NUCLEOTIDE SEQUENCE [LARGE SCALE GENOMIC DNA]</scope>
    <source>
        <strain evidence="16 17">3552</strain>
    </source>
</reference>
<evidence type="ECO:0000259" key="14">
    <source>
        <dbReference type="PROSITE" id="PS51098"/>
    </source>
</evidence>
<dbReference type="SUPFAM" id="SSF55604">
    <property type="entry name" value="Glucose permease domain IIB"/>
    <property type="match status" value="1"/>
</dbReference>
<evidence type="ECO:0000313" key="17">
    <source>
        <dbReference type="Proteomes" id="UP001549307"/>
    </source>
</evidence>
<dbReference type="GeneID" id="92751209"/>
<dbReference type="SUPFAM" id="SSF51261">
    <property type="entry name" value="Duplicated hybrid motif"/>
    <property type="match status" value="1"/>
</dbReference>
<dbReference type="InterPro" id="IPR011055">
    <property type="entry name" value="Dup_hybrid_motif"/>
</dbReference>
<keyword evidence="8" id="KW-0418">Kinase</keyword>
<dbReference type="InterPro" id="IPR013013">
    <property type="entry name" value="PTS_EIIC_1"/>
</dbReference>
<dbReference type="Gene3D" id="3.30.1360.60">
    <property type="entry name" value="Glucose permease domain IIB"/>
    <property type="match status" value="1"/>
</dbReference>
<feature type="transmembrane region" description="Helical" evidence="12">
    <location>
        <begin position="333"/>
        <end position="358"/>
    </location>
</feature>
<feature type="transmembrane region" description="Helical" evidence="12">
    <location>
        <begin position="256"/>
        <end position="278"/>
    </location>
</feature>
<feature type="domain" description="PTS EIIB type-1" evidence="14">
    <location>
        <begin position="6"/>
        <end position="88"/>
    </location>
</feature>
<dbReference type="InterPro" id="IPR001996">
    <property type="entry name" value="PTS_IIB_1"/>
</dbReference>
<feature type="domain" description="PTS EIIA type-1" evidence="13">
    <location>
        <begin position="514"/>
        <end position="618"/>
    </location>
</feature>
<keyword evidence="5 16" id="KW-0808">Transferase</keyword>
<dbReference type="InterPro" id="IPR003352">
    <property type="entry name" value="PTS_EIIC"/>
</dbReference>
<feature type="transmembrane region" description="Helical" evidence="12">
    <location>
        <begin position="364"/>
        <end position="386"/>
    </location>
</feature>
<feature type="transmembrane region" description="Helical" evidence="12">
    <location>
        <begin position="298"/>
        <end position="321"/>
    </location>
</feature>
<dbReference type="InterPro" id="IPR036878">
    <property type="entry name" value="Glu_permease_IIB"/>
</dbReference>
<dbReference type="PROSITE" id="PS51103">
    <property type="entry name" value="PTS_EIIC_TYPE_1"/>
    <property type="match status" value="1"/>
</dbReference>
<organism evidence="16 17">
    <name type="scientific">Arthrobacter bambusae</name>
    <dbReference type="NCBI Taxonomy" id="1338426"/>
    <lineage>
        <taxon>Bacteria</taxon>
        <taxon>Bacillati</taxon>
        <taxon>Actinomycetota</taxon>
        <taxon>Actinomycetes</taxon>
        <taxon>Micrococcales</taxon>
        <taxon>Micrococcaceae</taxon>
        <taxon>Arthrobacter</taxon>
    </lineage>
</organism>